<feature type="DNA-binding region" description="Homeobox" evidence="5">
    <location>
        <begin position="132"/>
        <end position="167"/>
    </location>
</feature>
<dbReference type="GO" id="GO:0000978">
    <property type="term" value="F:RNA polymerase II cis-regulatory region sequence-specific DNA binding"/>
    <property type="evidence" value="ECO:0007669"/>
    <property type="project" value="TreeGrafter"/>
</dbReference>
<accession>A0A7R9E9Z2</accession>
<dbReference type="PROSITE" id="PS00027">
    <property type="entry name" value="HOMEOBOX_1"/>
    <property type="match status" value="1"/>
</dbReference>
<dbReference type="EMBL" id="OB794009">
    <property type="protein sequence ID" value="CAD7429212.1"/>
    <property type="molecule type" value="Genomic_DNA"/>
</dbReference>
<dbReference type="PROSITE" id="PS50071">
    <property type="entry name" value="HOMEOBOX_2"/>
    <property type="match status" value="1"/>
</dbReference>
<protein>
    <recommendedName>
        <fullName evidence="8">Homeobox domain-containing protein</fullName>
    </recommendedName>
</protein>
<dbReference type="InterPro" id="IPR001356">
    <property type="entry name" value="HD"/>
</dbReference>
<keyword evidence="4 5" id="KW-0539">Nucleus</keyword>
<evidence type="ECO:0000256" key="4">
    <source>
        <dbReference type="ARBA" id="ARBA00023242"/>
    </source>
</evidence>
<comment type="subcellular location">
    <subcellularLocation>
        <location evidence="1 5 6">Nucleus</location>
    </subcellularLocation>
</comment>
<evidence type="ECO:0000313" key="9">
    <source>
        <dbReference type="EMBL" id="CAD7429212.1"/>
    </source>
</evidence>
<sequence>MARNNNHSCPAPCRTIPPSPVNSKSGPGGFEAGPRPIGQLRAHTRGGVCLFHWLHVPGAGQQQVSPDSTSTVSPPSLHVREDLHPLTATTHAVYSALSPLTLVLATHAVYSALSPLTLVLATHAVYSALSRYLSAPEREHLASIIRLTPTQVKIWFQNHRYKTKRAQQEKGLQHDQGPGPGPLPSPRRVAVPVLVRDGKPCLGGSKGSSDQQGVSGQPGHLIMPSYSHPLMHPHGQSIPSNGLSLLLPATGPVPAASWRSVEFQGSTAHRCPLLTSDRVSQSTGWTRGSTPSFVGKESEKLFRKNPYQCTQPGFNPDLRILASPAQHESGALDHVATETVLTALHISGCPGTHTPDCTSSVFEPRVIQNPCTYSRKTMIVPLNCVQSFGVQRWESKAVNHACTTGCIGVRRVALHM</sequence>
<feature type="domain" description="Homeobox" evidence="8">
    <location>
        <begin position="130"/>
        <end position="166"/>
    </location>
</feature>
<dbReference type="InterPro" id="IPR020479">
    <property type="entry name" value="HD_metazoa"/>
</dbReference>
<name>A0A7R9E9Z2_9NEOP</name>
<dbReference type="SUPFAM" id="SSF46689">
    <property type="entry name" value="Homeodomain-like"/>
    <property type="match status" value="1"/>
</dbReference>
<dbReference type="PRINTS" id="PR00024">
    <property type="entry name" value="HOMEOBOX"/>
</dbReference>
<dbReference type="Pfam" id="PF00046">
    <property type="entry name" value="Homeodomain"/>
    <property type="match status" value="1"/>
</dbReference>
<dbReference type="InterPro" id="IPR050394">
    <property type="entry name" value="Homeobox_NK-like"/>
</dbReference>
<dbReference type="InterPro" id="IPR017970">
    <property type="entry name" value="Homeobox_CS"/>
</dbReference>
<evidence type="ECO:0000256" key="2">
    <source>
        <dbReference type="ARBA" id="ARBA00023125"/>
    </source>
</evidence>
<dbReference type="AlphaFoldDB" id="A0A7R9E9Z2"/>
<evidence type="ECO:0000256" key="5">
    <source>
        <dbReference type="PROSITE-ProRule" id="PRU00108"/>
    </source>
</evidence>
<evidence type="ECO:0000259" key="8">
    <source>
        <dbReference type="PROSITE" id="PS50071"/>
    </source>
</evidence>
<dbReference type="Gene3D" id="1.10.10.60">
    <property type="entry name" value="Homeodomain-like"/>
    <property type="match status" value="1"/>
</dbReference>
<dbReference type="GO" id="GO:0000981">
    <property type="term" value="F:DNA-binding transcription factor activity, RNA polymerase II-specific"/>
    <property type="evidence" value="ECO:0007669"/>
    <property type="project" value="InterPro"/>
</dbReference>
<evidence type="ECO:0000256" key="1">
    <source>
        <dbReference type="ARBA" id="ARBA00004123"/>
    </source>
</evidence>
<dbReference type="GO" id="GO:0030154">
    <property type="term" value="P:cell differentiation"/>
    <property type="evidence" value="ECO:0007669"/>
    <property type="project" value="TreeGrafter"/>
</dbReference>
<dbReference type="SMART" id="SM00389">
    <property type="entry name" value="HOX"/>
    <property type="match status" value="1"/>
</dbReference>
<proteinExistence type="predicted"/>
<keyword evidence="2 5" id="KW-0238">DNA-binding</keyword>
<reference evidence="9" key="1">
    <citation type="submission" date="2020-11" db="EMBL/GenBank/DDBJ databases">
        <authorList>
            <person name="Tran Van P."/>
        </authorList>
    </citation>
    <scope>NUCLEOTIDE SEQUENCE</scope>
</reference>
<dbReference type="CDD" id="cd00086">
    <property type="entry name" value="homeodomain"/>
    <property type="match status" value="1"/>
</dbReference>
<organism evidence="9">
    <name type="scientific">Timema monikensis</name>
    <dbReference type="NCBI Taxonomy" id="170555"/>
    <lineage>
        <taxon>Eukaryota</taxon>
        <taxon>Metazoa</taxon>
        <taxon>Ecdysozoa</taxon>
        <taxon>Arthropoda</taxon>
        <taxon>Hexapoda</taxon>
        <taxon>Insecta</taxon>
        <taxon>Pterygota</taxon>
        <taxon>Neoptera</taxon>
        <taxon>Polyneoptera</taxon>
        <taxon>Phasmatodea</taxon>
        <taxon>Timematodea</taxon>
        <taxon>Timematoidea</taxon>
        <taxon>Timematidae</taxon>
        <taxon>Timema</taxon>
    </lineage>
</organism>
<evidence type="ECO:0000256" key="6">
    <source>
        <dbReference type="RuleBase" id="RU000682"/>
    </source>
</evidence>
<evidence type="ECO:0000256" key="7">
    <source>
        <dbReference type="SAM" id="MobiDB-lite"/>
    </source>
</evidence>
<feature type="region of interest" description="Disordered" evidence="7">
    <location>
        <begin position="165"/>
        <end position="188"/>
    </location>
</feature>
<evidence type="ECO:0000256" key="3">
    <source>
        <dbReference type="ARBA" id="ARBA00023155"/>
    </source>
</evidence>
<keyword evidence="3 5" id="KW-0371">Homeobox</keyword>
<feature type="region of interest" description="Disordered" evidence="7">
    <location>
        <begin position="1"/>
        <end position="37"/>
    </location>
</feature>
<dbReference type="GO" id="GO:0005634">
    <property type="term" value="C:nucleus"/>
    <property type="evidence" value="ECO:0007669"/>
    <property type="project" value="UniProtKB-SubCell"/>
</dbReference>
<dbReference type="PANTHER" id="PTHR24340:SF82">
    <property type="entry name" value="HOMEOBOX PROTEIN VND"/>
    <property type="match status" value="1"/>
</dbReference>
<dbReference type="InterPro" id="IPR009057">
    <property type="entry name" value="Homeodomain-like_sf"/>
</dbReference>
<dbReference type="PANTHER" id="PTHR24340">
    <property type="entry name" value="HOMEOBOX PROTEIN NKX"/>
    <property type="match status" value="1"/>
</dbReference>
<feature type="region of interest" description="Disordered" evidence="7">
    <location>
        <begin position="200"/>
        <end position="222"/>
    </location>
</feature>
<gene>
    <name evidence="9" type="ORF">TMSB3V08_LOCUS5992</name>
</gene>